<keyword evidence="4" id="KW-0548">Nucleotidyltransferase</keyword>
<dbReference type="Pfam" id="PF12627">
    <property type="entry name" value="PolyA_pol_RNAbd"/>
    <property type="match status" value="1"/>
</dbReference>
<keyword evidence="10 11" id="KW-0694">RNA-binding</keyword>
<accession>A0A9D6L5R9</accession>
<evidence type="ECO:0000256" key="8">
    <source>
        <dbReference type="ARBA" id="ARBA00022840"/>
    </source>
</evidence>
<evidence type="ECO:0000256" key="11">
    <source>
        <dbReference type="RuleBase" id="RU003953"/>
    </source>
</evidence>
<evidence type="ECO:0000256" key="9">
    <source>
        <dbReference type="ARBA" id="ARBA00022842"/>
    </source>
</evidence>
<evidence type="ECO:0000313" key="16">
    <source>
        <dbReference type="Proteomes" id="UP000807850"/>
    </source>
</evidence>
<proteinExistence type="inferred from homology"/>
<comment type="caution">
    <text evidence="15">The sequence shown here is derived from an EMBL/GenBank/DDBJ whole genome shotgun (WGS) entry which is preliminary data.</text>
</comment>
<comment type="similarity">
    <text evidence="11">Belongs to the tRNA nucleotidyltransferase/poly(A) polymerase family.</text>
</comment>
<dbReference type="InterPro" id="IPR003607">
    <property type="entry name" value="HD/PDEase_dom"/>
</dbReference>
<dbReference type="Pfam" id="PF01743">
    <property type="entry name" value="PolyA_pol"/>
    <property type="match status" value="1"/>
</dbReference>
<dbReference type="InterPro" id="IPR006674">
    <property type="entry name" value="HD_domain"/>
</dbReference>
<sequence>MSPPFRHLWQNWTLGAAEAAARRASDRLRAHAWPAPLPEVLARLREGGHAALIVGGSVRDALLGRSPKGLADVATDLHPDAVATRFSHVAPTGLRHGTVTIITDVGAIECTTFRREGAYSDARRPDRVEFTADPLEDLARRDLTVNAMAWDPDLGTLLDPFDGALDLEQRTLRAVGEPLDRFREDALRPLRVARFTATLAMEPDAALRAALASLAVEGSGYAAEAVAVERVFAEIAALLTAREPSRGFEVLREARLLERWLPELARCRGVPQNRFHAYDVYFHSLYTCDAAPAEKPAVRWAALLHDVGKPDTRVEKHGEGTFYNHQFVGAAMAGRLLDRLRAPAALRDDVVHLVREHMFDYRREWSDAALRRWLRRVGPEHVADLFDLRIADMLGNGLKQGFPAYLDAMRRRIDALLAAEHALEVTDLAVDGRDVMRELAIPPGPA</sequence>
<evidence type="ECO:0000256" key="10">
    <source>
        <dbReference type="ARBA" id="ARBA00022884"/>
    </source>
</evidence>
<evidence type="ECO:0000259" key="14">
    <source>
        <dbReference type="Pfam" id="PF12627"/>
    </source>
</evidence>
<evidence type="ECO:0000256" key="1">
    <source>
        <dbReference type="ARBA" id="ARBA00001946"/>
    </source>
</evidence>
<keyword evidence="7" id="KW-0692">RNA repair</keyword>
<dbReference type="Proteomes" id="UP000807850">
    <property type="component" value="Unassembled WGS sequence"/>
</dbReference>
<dbReference type="CDD" id="cd00077">
    <property type="entry name" value="HDc"/>
    <property type="match status" value="1"/>
</dbReference>
<protein>
    <submittedName>
        <fullName evidence="15">CCA tRNA nucleotidyltransferase</fullName>
    </submittedName>
</protein>
<evidence type="ECO:0000256" key="5">
    <source>
        <dbReference type="ARBA" id="ARBA00022723"/>
    </source>
</evidence>
<keyword evidence="8" id="KW-0067">ATP-binding</keyword>
<dbReference type="EMBL" id="JACQAY010000100">
    <property type="protein sequence ID" value="MBI3539306.1"/>
    <property type="molecule type" value="Genomic_DNA"/>
</dbReference>
<reference evidence="15" key="1">
    <citation type="submission" date="2020-07" db="EMBL/GenBank/DDBJ databases">
        <title>Huge and variable diversity of episymbiotic CPR bacteria and DPANN archaea in groundwater ecosystems.</title>
        <authorList>
            <person name="He C.Y."/>
            <person name="Keren R."/>
            <person name="Whittaker M."/>
            <person name="Farag I.F."/>
            <person name="Doudna J."/>
            <person name="Cate J.H.D."/>
            <person name="Banfield J.F."/>
        </authorList>
    </citation>
    <scope>NUCLEOTIDE SEQUENCE</scope>
    <source>
        <strain evidence="15">NC_groundwater_928_Pr1_S-0.2um_72_17</strain>
    </source>
</reference>
<evidence type="ECO:0000313" key="15">
    <source>
        <dbReference type="EMBL" id="MBI3539306.1"/>
    </source>
</evidence>
<dbReference type="InterPro" id="IPR043519">
    <property type="entry name" value="NT_sf"/>
</dbReference>
<dbReference type="InterPro" id="IPR006675">
    <property type="entry name" value="HDIG_dom"/>
</dbReference>
<evidence type="ECO:0000256" key="3">
    <source>
        <dbReference type="ARBA" id="ARBA00022694"/>
    </source>
</evidence>
<dbReference type="GO" id="GO:0046872">
    <property type="term" value="F:metal ion binding"/>
    <property type="evidence" value="ECO:0007669"/>
    <property type="project" value="UniProtKB-KW"/>
</dbReference>
<dbReference type="GO" id="GO:0016779">
    <property type="term" value="F:nucleotidyltransferase activity"/>
    <property type="evidence" value="ECO:0007669"/>
    <property type="project" value="UniProtKB-KW"/>
</dbReference>
<comment type="cofactor">
    <cofactor evidence="1">
        <name>Mg(2+)</name>
        <dbReference type="ChEBI" id="CHEBI:18420"/>
    </cofactor>
</comment>
<feature type="domain" description="HD" evidence="13">
    <location>
        <begin position="276"/>
        <end position="372"/>
    </location>
</feature>
<dbReference type="GO" id="GO:0005524">
    <property type="term" value="F:ATP binding"/>
    <property type="evidence" value="ECO:0007669"/>
    <property type="project" value="UniProtKB-KW"/>
</dbReference>
<keyword evidence="2 11" id="KW-0808">Transferase</keyword>
<feature type="domain" description="tRNA nucleotidyltransferase/poly(A) polymerase RNA and SrmB- binding" evidence="14">
    <location>
        <begin position="225"/>
        <end position="265"/>
    </location>
</feature>
<evidence type="ECO:0000256" key="6">
    <source>
        <dbReference type="ARBA" id="ARBA00022741"/>
    </source>
</evidence>
<dbReference type="NCBIfam" id="TIGR00277">
    <property type="entry name" value="HDIG"/>
    <property type="match status" value="1"/>
</dbReference>
<name>A0A9D6L5R9_UNCEI</name>
<dbReference type="AlphaFoldDB" id="A0A9D6L5R9"/>
<dbReference type="Pfam" id="PF01966">
    <property type="entry name" value="HD"/>
    <property type="match status" value="1"/>
</dbReference>
<dbReference type="GO" id="GO:0042245">
    <property type="term" value="P:RNA repair"/>
    <property type="evidence" value="ECO:0007669"/>
    <property type="project" value="UniProtKB-KW"/>
</dbReference>
<gene>
    <name evidence="15" type="ORF">HY076_03430</name>
</gene>
<dbReference type="InterPro" id="IPR050124">
    <property type="entry name" value="tRNA_CCA-adding_enzyme"/>
</dbReference>
<organism evidence="15 16">
    <name type="scientific">Eiseniibacteriota bacterium</name>
    <dbReference type="NCBI Taxonomy" id="2212470"/>
    <lineage>
        <taxon>Bacteria</taxon>
        <taxon>Candidatus Eiseniibacteriota</taxon>
    </lineage>
</organism>
<keyword evidence="3" id="KW-0819">tRNA processing</keyword>
<dbReference type="SUPFAM" id="SSF81891">
    <property type="entry name" value="Poly A polymerase C-terminal region-like"/>
    <property type="match status" value="1"/>
</dbReference>
<dbReference type="Gene3D" id="1.10.3090.10">
    <property type="entry name" value="cca-adding enzyme, domain 2"/>
    <property type="match status" value="1"/>
</dbReference>
<feature type="domain" description="Poly A polymerase head" evidence="12">
    <location>
        <begin position="52"/>
        <end position="173"/>
    </location>
</feature>
<dbReference type="PANTHER" id="PTHR47545:SF1">
    <property type="entry name" value="MULTIFUNCTIONAL CCA PROTEIN"/>
    <property type="match status" value="1"/>
</dbReference>
<evidence type="ECO:0000259" key="13">
    <source>
        <dbReference type="Pfam" id="PF01966"/>
    </source>
</evidence>
<dbReference type="InterPro" id="IPR032828">
    <property type="entry name" value="PolyA_RNA-bd"/>
</dbReference>
<dbReference type="SUPFAM" id="SSF81301">
    <property type="entry name" value="Nucleotidyltransferase"/>
    <property type="match status" value="1"/>
</dbReference>
<keyword evidence="9" id="KW-0460">Magnesium</keyword>
<dbReference type="InterPro" id="IPR002646">
    <property type="entry name" value="PolA_pol_head_dom"/>
</dbReference>
<evidence type="ECO:0000256" key="2">
    <source>
        <dbReference type="ARBA" id="ARBA00022679"/>
    </source>
</evidence>
<dbReference type="CDD" id="cd05398">
    <property type="entry name" value="NT_ClassII-CCAase"/>
    <property type="match status" value="1"/>
</dbReference>
<dbReference type="Gene3D" id="3.30.460.10">
    <property type="entry name" value="Beta Polymerase, domain 2"/>
    <property type="match status" value="1"/>
</dbReference>
<dbReference type="GO" id="GO:0008033">
    <property type="term" value="P:tRNA processing"/>
    <property type="evidence" value="ECO:0007669"/>
    <property type="project" value="UniProtKB-KW"/>
</dbReference>
<evidence type="ECO:0000256" key="4">
    <source>
        <dbReference type="ARBA" id="ARBA00022695"/>
    </source>
</evidence>
<keyword evidence="6" id="KW-0547">Nucleotide-binding</keyword>
<feature type="non-terminal residue" evidence="15">
    <location>
        <position position="446"/>
    </location>
</feature>
<dbReference type="PANTHER" id="PTHR47545">
    <property type="entry name" value="MULTIFUNCTIONAL CCA PROTEIN"/>
    <property type="match status" value="1"/>
</dbReference>
<keyword evidence="5" id="KW-0479">Metal-binding</keyword>
<evidence type="ECO:0000256" key="7">
    <source>
        <dbReference type="ARBA" id="ARBA00022800"/>
    </source>
</evidence>
<evidence type="ECO:0000259" key="12">
    <source>
        <dbReference type="Pfam" id="PF01743"/>
    </source>
</evidence>
<dbReference type="GO" id="GO:0003723">
    <property type="term" value="F:RNA binding"/>
    <property type="evidence" value="ECO:0007669"/>
    <property type="project" value="UniProtKB-KW"/>
</dbReference>